<dbReference type="SMART" id="SM00866">
    <property type="entry name" value="UTRA"/>
    <property type="match status" value="1"/>
</dbReference>
<keyword evidence="2" id="KW-0238">DNA-binding</keyword>
<sequence length="232" mass="26625">MNKYQIIHDDLVKDILAGKYHEKMLPSDYALMNRYHVARETARKAIAMLVDEGYAMRIKGKGTFVIQHNRYSFPISHVESYRELANRLHLKEHTQLVAIQDAEVPATFDSKAETVVLATEITRVRYLDDEPIIIDRDYVLKAVIPEILALPKSLSLFELFEQQLGLTISHATKTITIEALSIQDKQLMKLPEAGVVVVVRSETFLSDGRTLSYTESRHRADKFKSVEFARRH</sequence>
<dbReference type="PANTHER" id="PTHR44846:SF12">
    <property type="entry name" value="HTH-TYPE TRANSCRIPTIONAL REGULATOR TRER"/>
    <property type="match status" value="1"/>
</dbReference>
<dbReference type="PRINTS" id="PR00035">
    <property type="entry name" value="HTHGNTR"/>
</dbReference>
<dbReference type="AlphaFoldDB" id="A0A5A5U0X2"/>
<dbReference type="Gene3D" id="3.40.1410.10">
    <property type="entry name" value="Chorismate lyase-like"/>
    <property type="match status" value="1"/>
</dbReference>
<dbReference type="InterPro" id="IPR036390">
    <property type="entry name" value="WH_DNA-bd_sf"/>
</dbReference>
<dbReference type="PANTHER" id="PTHR44846">
    <property type="entry name" value="MANNOSYL-D-GLYCERATE TRANSPORT/METABOLISM SYSTEM REPRESSOR MNGR-RELATED"/>
    <property type="match status" value="1"/>
</dbReference>
<dbReference type="GO" id="GO:0003677">
    <property type="term" value="F:DNA binding"/>
    <property type="evidence" value="ECO:0007669"/>
    <property type="project" value="UniProtKB-UniRule"/>
</dbReference>
<dbReference type="InterPro" id="IPR000524">
    <property type="entry name" value="Tscrpt_reg_HTH_GntR"/>
</dbReference>
<gene>
    <name evidence="6" type="primary">treR</name>
    <name evidence="6" type="ORF">LCIT_07350</name>
</gene>
<dbReference type="OMA" id="VRNYVYL"/>
<dbReference type="SUPFAM" id="SSF64288">
    <property type="entry name" value="Chorismate lyase-like"/>
    <property type="match status" value="1"/>
</dbReference>
<dbReference type="EMBL" id="BJJW01000005">
    <property type="protein sequence ID" value="GDZ83493.1"/>
    <property type="molecule type" value="Genomic_DNA"/>
</dbReference>
<evidence type="ECO:0000256" key="4">
    <source>
        <dbReference type="NCBIfam" id="TIGR02404"/>
    </source>
</evidence>
<dbReference type="GO" id="GO:0045892">
    <property type="term" value="P:negative regulation of DNA-templated transcription"/>
    <property type="evidence" value="ECO:0007669"/>
    <property type="project" value="TreeGrafter"/>
</dbReference>
<evidence type="ECO:0000256" key="1">
    <source>
        <dbReference type="ARBA" id="ARBA00023015"/>
    </source>
</evidence>
<dbReference type="GO" id="GO:0003700">
    <property type="term" value="F:DNA-binding transcription factor activity"/>
    <property type="evidence" value="ECO:0007669"/>
    <property type="project" value="UniProtKB-UniRule"/>
</dbReference>
<organism evidence="6 7">
    <name type="scientific">Leuconostoc citreum</name>
    <dbReference type="NCBI Taxonomy" id="33964"/>
    <lineage>
        <taxon>Bacteria</taxon>
        <taxon>Bacillati</taxon>
        <taxon>Bacillota</taxon>
        <taxon>Bacilli</taxon>
        <taxon>Lactobacillales</taxon>
        <taxon>Lactobacillaceae</taxon>
        <taxon>Leuconostoc</taxon>
    </lineage>
</organism>
<name>A0A5A5U0X2_LEUCI</name>
<feature type="domain" description="HTH gntR-type" evidence="5">
    <location>
        <begin position="1"/>
        <end position="68"/>
    </location>
</feature>
<dbReference type="InterPro" id="IPR028978">
    <property type="entry name" value="Chorismate_lyase_/UTRA_dom_sf"/>
</dbReference>
<dbReference type="NCBIfam" id="TIGR02404">
    <property type="entry name" value="trehalos_R_Bsub"/>
    <property type="match status" value="1"/>
</dbReference>
<dbReference type="Gene3D" id="1.10.10.10">
    <property type="entry name" value="Winged helix-like DNA-binding domain superfamily/Winged helix DNA-binding domain"/>
    <property type="match status" value="1"/>
</dbReference>
<dbReference type="GeneID" id="61101569"/>
<dbReference type="PROSITE" id="PS50949">
    <property type="entry name" value="HTH_GNTR"/>
    <property type="match status" value="1"/>
</dbReference>
<keyword evidence="1" id="KW-0805">Transcription regulation</keyword>
<protein>
    <recommendedName>
        <fullName evidence="4">Trehalose operon repressor</fullName>
    </recommendedName>
</protein>
<evidence type="ECO:0000256" key="2">
    <source>
        <dbReference type="ARBA" id="ARBA00023125"/>
    </source>
</evidence>
<comment type="caution">
    <text evidence="6">The sequence shown here is derived from an EMBL/GenBank/DDBJ whole genome shotgun (WGS) entry which is preliminary data.</text>
</comment>
<proteinExistence type="predicted"/>
<dbReference type="InterPro" id="IPR036388">
    <property type="entry name" value="WH-like_DNA-bd_sf"/>
</dbReference>
<dbReference type="Proteomes" id="UP000323274">
    <property type="component" value="Unassembled WGS sequence"/>
</dbReference>
<accession>A0A5A5U0X2</accession>
<evidence type="ECO:0000256" key="3">
    <source>
        <dbReference type="ARBA" id="ARBA00023163"/>
    </source>
</evidence>
<dbReference type="InterPro" id="IPR050679">
    <property type="entry name" value="Bact_HTH_transcr_reg"/>
</dbReference>
<dbReference type="Pfam" id="PF07702">
    <property type="entry name" value="UTRA"/>
    <property type="match status" value="1"/>
</dbReference>
<evidence type="ECO:0000313" key="6">
    <source>
        <dbReference type="EMBL" id="GDZ83493.1"/>
    </source>
</evidence>
<evidence type="ECO:0000259" key="5">
    <source>
        <dbReference type="PROSITE" id="PS50949"/>
    </source>
</evidence>
<dbReference type="SUPFAM" id="SSF46785">
    <property type="entry name" value="Winged helix' DNA-binding domain"/>
    <property type="match status" value="1"/>
</dbReference>
<dbReference type="SMART" id="SM00345">
    <property type="entry name" value="HTH_GNTR"/>
    <property type="match status" value="1"/>
</dbReference>
<dbReference type="InterPro" id="IPR011663">
    <property type="entry name" value="UTRA"/>
</dbReference>
<dbReference type="Pfam" id="PF00392">
    <property type="entry name" value="GntR"/>
    <property type="match status" value="1"/>
</dbReference>
<keyword evidence="3" id="KW-0804">Transcription</keyword>
<dbReference type="RefSeq" id="WP_004901460.1">
    <property type="nucleotide sequence ID" value="NZ_BJJW01000005.1"/>
</dbReference>
<reference evidence="6 7" key="1">
    <citation type="submission" date="2019-04" db="EMBL/GenBank/DDBJ databases">
        <title>A pseudo-fructophilic Leuconostoc citreum strain F192-5 isolated from peel of satsuma mandarin: the first report for isolation and characterization of strain-dependent fructophilic-like characteristics.</title>
        <authorList>
            <person name="Maeno S."/>
            <person name="Tanizawa Y."/>
            <person name="Kajikawa A."/>
            <person name="Kanesaki Y."/>
            <person name="Kubota E."/>
            <person name="Arita M."/>
            <person name="Leon D."/>
            <person name="Endo A."/>
        </authorList>
    </citation>
    <scope>NUCLEOTIDE SEQUENCE [LARGE SCALE GENOMIC DNA]</scope>
    <source>
        <strain evidence="6 7">F192-5</strain>
    </source>
</reference>
<dbReference type="CDD" id="cd07377">
    <property type="entry name" value="WHTH_GntR"/>
    <property type="match status" value="1"/>
</dbReference>
<dbReference type="InterPro" id="IPR012770">
    <property type="entry name" value="TreR"/>
</dbReference>
<evidence type="ECO:0000313" key="7">
    <source>
        <dbReference type="Proteomes" id="UP000323274"/>
    </source>
</evidence>